<evidence type="ECO:0000313" key="3">
    <source>
        <dbReference type="Proteomes" id="UP000035763"/>
    </source>
</evidence>
<dbReference type="AlphaFoldDB" id="W6JYA9"/>
<feature type="domain" description="ARB-07466-like C-terminal" evidence="1">
    <location>
        <begin position="2"/>
        <end position="97"/>
    </location>
</feature>
<accession>W6JYA9</accession>
<dbReference type="Proteomes" id="UP000035763">
    <property type="component" value="Unassembled WGS sequence"/>
</dbReference>
<dbReference type="Pfam" id="PF26571">
    <property type="entry name" value="VldE"/>
    <property type="match status" value="1"/>
</dbReference>
<dbReference type="STRING" id="1193182.BN11_390002"/>
<protein>
    <submittedName>
        <fullName evidence="2">Surface antigen</fullName>
    </submittedName>
</protein>
<dbReference type="InterPro" id="IPR058593">
    <property type="entry name" value="ARB_07466-like_C"/>
</dbReference>
<sequence length="105" mass="10855">MGLTPAAAAVYSAIRSTFGITNIGGVRPGDPGDHGTGRAVDVMISSSGQGDAVASYAIANMGSLGISYVIWQQRIWLAGSGGWRAMEDRGSPTANHMDHVHISVN</sequence>
<comment type="caution">
    <text evidence="2">The sequence shown here is derived from an EMBL/GenBank/DDBJ whole genome shotgun (WGS) entry which is preliminary data.</text>
</comment>
<gene>
    <name evidence="2" type="ORF">BN11_390002</name>
</gene>
<reference evidence="2 3" key="1">
    <citation type="journal article" date="2013" name="ISME J.">
        <title>A metabolic model for members of the genus Tetrasphaera involved in enhanced biological phosphorus removal.</title>
        <authorList>
            <person name="Kristiansen R."/>
            <person name="Nguyen H.T.T."/>
            <person name="Saunders A.M."/>
            <person name="Nielsen J.L."/>
            <person name="Wimmer R."/>
            <person name="Le V.Q."/>
            <person name="McIlroy S.J."/>
            <person name="Petrovski S."/>
            <person name="Seviour R.J."/>
            <person name="Calteau A."/>
            <person name="Nielsen K.L."/>
            <person name="Nielsen P.H."/>
        </authorList>
    </citation>
    <scope>NUCLEOTIDE SEQUENCE [LARGE SCALE GENOMIC DNA]</scope>
    <source>
        <strain evidence="2 3">Ben110</strain>
    </source>
</reference>
<dbReference type="RefSeq" id="WP_053083997.1">
    <property type="nucleotide sequence ID" value="NZ_HG764815.1"/>
</dbReference>
<name>W6JYA9_9MICO</name>
<evidence type="ECO:0000259" key="1">
    <source>
        <dbReference type="Pfam" id="PF26571"/>
    </source>
</evidence>
<proteinExistence type="predicted"/>
<organism evidence="2 3">
    <name type="scientific">Nostocoides australiense Ben110</name>
    <dbReference type="NCBI Taxonomy" id="1193182"/>
    <lineage>
        <taxon>Bacteria</taxon>
        <taxon>Bacillati</taxon>
        <taxon>Actinomycetota</taxon>
        <taxon>Actinomycetes</taxon>
        <taxon>Micrococcales</taxon>
        <taxon>Intrasporangiaceae</taxon>
        <taxon>Nostocoides</taxon>
    </lineage>
</organism>
<dbReference type="EMBL" id="CAJA01000323">
    <property type="protein sequence ID" value="CCH74122.1"/>
    <property type="molecule type" value="Genomic_DNA"/>
</dbReference>
<keyword evidence="3" id="KW-1185">Reference proteome</keyword>
<evidence type="ECO:0000313" key="2">
    <source>
        <dbReference type="EMBL" id="CCH74122.1"/>
    </source>
</evidence>